<sequence>MRKKVLMPMLLGMVLMLVAGVLAGAGTLAIFTDTETSHGNVATAGVLSLKVKGSSWDDDPNIVHMTIDNMKPGETRLLGIFKLKNAGTIPGKLTLKIKNPVSHENGLEEPEIAAGDQPGMEIDPTGYDANDGDGELWDQCAMTIFVDENKDGVFQWDEPVIYSGSMGLDMTEYYSIPLDTNLFPATQGFDETLNPGEVVWIGVFIKFFDDQESPMTTQPQYNGLTNNMAMGDSIEFDIEFGLIQT</sequence>
<accession>A0A9E7SP43</accession>
<protein>
    <submittedName>
        <fullName evidence="1">CalY family protein</fullName>
    </submittedName>
</protein>
<keyword evidence="2" id="KW-1185">Reference proteome</keyword>
<proteinExistence type="predicted"/>
<evidence type="ECO:0000313" key="2">
    <source>
        <dbReference type="Proteomes" id="UP001055732"/>
    </source>
</evidence>
<dbReference type="RefSeq" id="WP_253305064.1">
    <property type="nucleotide sequence ID" value="NZ_CP099582.1"/>
</dbReference>
<dbReference type="InterPro" id="IPR022121">
    <property type="entry name" value="Peptidase_M73_camelysin"/>
</dbReference>
<dbReference type="Proteomes" id="UP001055732">
    <property type="component" value="Chromosome"/>
</dbReference>
<evidence type="ECO:0000313" key="1">
    <source>
        <dbReference type="EMBL" id="USS41123.1"/>
    </source>
</evidence>
<name>A0A9E7SP43_THEAG</name>
<dbReference type="Pfam" id="PF12389">
    <property type="entry name" value="Peptidase_M73"/>
    <property type="match status" value="1"/>
</dbReference>
<dbReference type="AlphaFoldDB" id="A0A9E7SP43"/>
<dbReference type="KEGG" id="tagg:NF865_02620"/>
<gene>
    <name evidence="1" type="ORF">NF865_02620</name>
</gene>
<reference evidence="1" key="1">
    <citation type="journal article" date="1998" name="Int. J. Syst. Bacteriol. 48 Pt">
        <title>Thermococcus guaymasensis sp. nov. and Thermococcus aggregans sp. nov., two novel thermophilic archaea isolated from the Guaymas Basin hydrothermal vent site.</title>
        <authorList>
            <person name="Canganella F."/>
            <person name="Jones W.J."/>
            <person name="Gambacorta A."/>
            <person name="Antranikian G."/>
        </authorList>
    </citation>
    <scope>NUCLEOTIDE SEQUENCE</scope>
    <source>
        <strain evidence="1">TY</strain>
    </source>
</reference>
<dbReference type="InterPro" id="IPR023833">
    <property type="entry name" value="Signal_pept_SipW-depend-type"/>
</dbReference>
<dbReference type="NCBIfam" id="TIGR04088">
    <property type="entry name" value="cognate_SipW"/>
    <property type="match status" value="1"/>
</dbReference>
<organism evidence="1 2">
    <name type="scientific">Thermococcus aggregans</name>
    <dbReference type="NCBI Taxonomy" id="110163"/>
    <lineage>
        <taxon>Archaea</taxon>
        <taxon>Methanobacteriati</taxon>
        <taxon>Methanobacteriota</taxon>
        <taxon>Thermococci</taxon>
        <taxon>Thermococcales</taxon>
        <taxon>Thermococcaceae</taxon>
        <taxon>Thermococcus</taxon>
    </lineage>
</organism>
<reference evidence="1" key="2">
    <citation type="submission" date="2022-06" db="EMBL/GenBank/DDBJ databases">
        <authorList>
            <person name="Park Y.-J."/>
        </authorList>
    </citation>
    <scope>NUCLEOTIDE SEQUENCE</scope>
    <source>
        <strain evidence="1">TY</strain>
    </source>
</reference>
<dbReference type="EMBL" id="CP099582">
    <property type="protein sequence ID" value="USS41123.1"/>
    <property type="molecule type" value="Genomic_DNA"/>
</dbReference>